<feature type="domain" description="Anti-sigma K factor RskA C-terminal" evidence="11">
    <location>
        <begin position="122"/>
        <end position="248"/>
    </location>
</feature>
<feature type="domain" description="Anti-sigma-K factor RskA N-terminal" evidence="12">
    <location>
        <begin position="28"/>
        <end position="75"/>
    </location>
</feature>
<evidence type="ECO:0000256" key="7">
    <source>
        <dbReference type="ARBA" id="ARBA00023163"/>
    </source>
</evidence>
<keyword evidence="7" id="KW-0804">Transcription</keyword>
<evidence type="ECO:0000259" key="12">
    <source>
        <dbReference type="Pfam" id="PF22618"/>
    </source>
</evidence>
<dbReference type="PANTHER" id="PTHR37461">
    <property type="entry name" value="ANTI-SIGMA-K FACTOR RSKA"/>
    <property type="match status" value="1"/>
</dbReference>
<dbReference type="GO" id="GO:0006417">
    <property type="term" value="P:regulation of translation"/>
    <property type="evidence" value="ECO:0007669"/>
    <property type="project" value="TreeGrafter"/>
</dbReference>
<dbReference type="EMBL" id="CP046172">
    <property type="protein sequence ID" value="QIS13817.1"/>
    <property type="molecule type" value="Genomic_DNA"/>
</dbReference>
<proteinExistence type="predicted"/>
<dbReference type="AlphaFoldDB" id="A0A6G9YL66"/>
<evidence type="ECO:0000256" key="9">
    <source>
        <dbReference type="ARBA" id="ARBA00030803"/>
    </source>
</evidence>
<keyword evidence="5" id="KW-0805">Transcription regulation</keyword>
<organism evidence="13 14">
    <name type="scientific">Nocardia arthritidis</name>
    <dbReference type="NCBI Taxonomy" id="228602"/>
    <lineage>
        <taxon>Bacteria</taxon>
        <taxon>Bacillati</taxon>
        <taxon>Actinomycetota</taxon>
        <taxon>Actinomycetes</taxon>
        <taxon>Mycobacteriales</taxon>
        <taxon>Nocardiaceae</taxon>
        <taxon>Nocardia</taxon>
    </lineage>
</organism>
<keyword evidence="14" id="KW-1185">Reference proteome</keyword>
<evidence type="ECO:0000256" key="5">
    <source>
        <dbReference type="ARBA" id="ARBA00023015"/>
    </source>
</evidence>
<sequence length="255" mass="26976">MRSNGVVARSAWSGSVRMLDGVRSESDLLELAYPYALDAVADIERRHIESRLDAADPEIRQAFGDTVRTLHEVLARLAVLDELTPPARLEARILAMLDDPAGGSRTRRPGPPEWRRRLGAVAPIAAAVLLVLGGGMVADRFAGPDPGAEQPRQITDMHSLRVLGGGTMTVDVIRPGLAAVMFDGVAPPPDGHIHQLWLVSAGGRPRSIGMPAELPSTARPFVTKFKAGDTIAVTVEPAGGSQLPTTSPLAGFALP</sequence>
<keyword evidence="4 10" id="KW-1133">Transmembrane helix</keyword>
<evidence type="ECO:0000256" key="10">
    <source>
        <dbReference type="SAM" id="Phobius"/>
    </source>
</evidence>
<dbReference type="Proteomes" id="UP000503540">
    <property type="component" value="Chromosome"/>
</dbReference>
<accession>A0A6G9YL66</accession>
<keyword evidence="3 10" id="KW-0812">Transmembrane</keyword>
<dbReference type="KEGG" id="nah:F5544_29860"/>
<dbReference type="Pfam" id="PF22618">
    <property type="entry name" value="RskA_N"/>
    <property type="match status" value="1"/>
</dbReference>
<dbReference type="InterPro" id="IPR053877">
    <property type="entry name" value="RskA_N"/>
</dbReference>
<evidence type="ECO:0000256" key="3">
    <source>
        <dbReference type="ARBA" id="ARBA00022692"/>
    </source>
</evidence>
<reference evidence="13 14" key="1">
    <citation type="journal article" date="2019" name="ACS Chem. Biol.">
        <title>Identification and Mobilization of a Cryptic Antibiotic Biosynthesis Gene Locus from a Human-Pathogenic Nocardia Isolate.</title>
        <authorList>
            <person name="Herisse M."/>
            <person name="Ishida K."/>
            <person name="Porter J.L."/>
            <person name="Howden B."/>
            <person name="Hertweck C."/>
            <person name="Stinear T.P."/>
            <person name="Pidot S.J."/>
        </authorList>
    </citation>
    <scope>NUCLEOTIDE SEQUENCE [LARGE SCALE GENOMIC DNA]</scope>
    <source>
        <strain evidence="13 14">AUSMDU00012717</strain>
    </source>
</reference>
<evidence type="ECO:0000313" key="13">
    <source>
        <dbReference type="EMBL" id="QIS13817.1"/>
    </source>
</evidence>
<feature type="transmembrane region" description="Helical" evidence="10">
    <location>
        <begin position="118"/>
        <end position="138"/>
    </location>
</feature>
<evidence type="ECO:0000256" key="6">
    <source>
        <dbReference type="ARBA" id="ARBA00023136"/>
    </source>
</evidence>
<dbReference type="InterPro" id="IPR018764">
    <property type="entry name" value="RskA_C"/>
</dbReference>
<evidence type="ECO:0000313" key="14">
    <source>
        <dbReference type="Proteomes" id="UP000503540"/>
    </source>
</evidence>
<dbReference type="Pfam" id="PF10099">
    <property type="entry name" value="RskA_C"/>
    <property type="match status" value="1"/>
</dbReference>
<dbReference type="GO" id="GO:0016989">
    <property type="term" value="F:sigma factor antagonist activity"/>
    <property type="evidence" value="ECO:0007669"/>
    <property type="project" value="TreeGrafter"/>
</dbReference>
<dbReference type="InterPro" id="IPR051474">
    <property type="entry name" value="Anti-sigma-K/W_factor"/>
</dbReference>
<evidence type="ECO:0000256" key="4">
    <source>
        <dbReference type="ARBA" id="ARBA00022989"/>
    </source>
</evidence>
<evidence type="ECO:0000256" key="2">
    <source>
        <dbReference type="ARBA" id="ARBA00022475"/>
    </source>
</evidence>
<evidence type="ECO:0000259" key="11">
    <source>
        <dbReference type="Pfam" id="PF10099"/>
    </source>
</evidence>
<protein>
    <recommendedName>
        <fullName evidence="9">Regulator of SigK</fullName>
    </recommendedName>
    <alternativeName>
        <fullName evidence="8">Sigma-K anti-sigma factor RskA</fullName>
    </alternativeName>
</protein>
<dbReference type="InterPro" id="IPR041916">
    <property type="entry name" value="Anti_sigma_zinc_sf"/>
</dbReference>
<evidence type="ECO:0000256" key="8">
    <source>
        <dbReference type="ARBA" id="ARBA00029829"/>
    </source>
</evidence>
<dbReference type="Gene3D" id="1.10.10.1320">
    <property type="entry name" value="Anti-sigma factor, zinc-finger domain"/>
    <property type="match status" value="1"/>
</dbReference>
<evidence type="ECO:0000256" key="1">
    <source>
        <dbReference type="ARBA" id="ARBA00004162"/>
    </source>
</evidence>
<name>A0A6G9YL66_9NOCA</name>
<keyword evidence="2" id="KW-1003">Cell membrane</keyword>
<gene>
    <name evidence="13" type="ORF">F5544_29860</name>
</gene>
<dbReference type="GO" id="GO:0005886">
    <property type="term" value="C:plasma membrane"/>
    <property type="evidence" value="ECO:0007669"/>
    <property type="project" value="UniProtKB-SubCell"/>
</dbReference>
<dbReference type="PANTHER" id="PTHR37461:SF1">
    <property type="entry name" value="ANTI-SIGMA-K FACTOR RSKA"/>
    <property type="match status" value="1"/>
</dbReference>
<keyword evidence="6 10" id="KW-0472">Membrane</keyword>
<comment type="subcellular location">
    <subcellularLocation>
        <location evidence="1">Cell membrane</location>
        <topology evidence="1">Single-pass membrane protein</topology>
    </subcellularLocation>
</comment>